<organism evidence="1 2">
    <name type="scientific">Vibrio paracholerae</name>
    <dbReference type="NCBI Taxonomy" id="650003"/>
    <lineage>
        <taxon>Bacteria</taxon>
        <taxon>Pseudomonadati</taxon>
        <taxon>Pseudomonadota</taxon>
        <taxon>Gammaproteobacteria</taxon>
        <taxon>Vibrionales</taxon>
        <taxon>Vibrionaceae</taxon>
        <taxon>Vibrio</taxon>
    </lineage>
</organism>
<proteinExistence type="predicted"/>
<dbReference type="RefSeq" id="WP_113611333.1">
    <property type="nucleotide sequence ID" value="NZ_CAWQMY010000019.1"/>
</dbReference>
<sequence>MSRIKYLSGWKPELCIQLDNGSHRLADFNRFLVKGFPSTVEMKQSCQFDNADRESYILQLKGKYDEEIEEGASHRTLYTLFRNTSLYLRWCDTKLMPAFTQHSIEGYMSSLQNAVMLGQLKRNTYSGKRSSMVSLFTKYLDLPHSYFDNVIILDGRDVEPFEAYTRSDLIQLLPFLRQLFKQTYQQFIEAPDMHITACRSIPTMTFEWKNEQYPLCGGITKMMCAATYLLAYYTYTNTSDLLNLKQPNNASMSVGDSWYTMPAFKRRAFKTIQIEIGNHELEIPKYSLDFFDKLLKASTIISDTEDTTLLKTASSKRVQPLKNTTLQAFLKIWVEKHFTFIDQTGRRLRPVISRFRETGSQLTSYHQGEMVNNLMLNNTPNTRKRHYSEGNKLTNNGMMQDVMSIREEQIKSRVSTQQAQKNLSIEVLVIEAENKINLPNLSRTSNGGSCAAPFGEKSQKYTKKAQTQGLAKEGEQLACADLLGCFGCPEQVIVQSISDIWCLLSFKVCIEESLFLHLDASHYKKNFENIVQFIEQKILPSINQQIIRKVETKLNDDGLHPIWSDSESILSLIPKSPAEVG</sequence>
<comment type="caution">
    <text evidence="1">The sequence shown here is derived from an EMBL/GenBank/DDBJ whole genome shotgun (WGS) entry which is preliminary data.</text>
</comment>
<gene>
    <name evidence="1" type="ORF">DLR72_17045</name>
</gene>
<evidence type="ECO:0000313" key="1">
    <source>
        <dbReference type="EMBL" id="RBM61452.1"/>
    </source>
</evidence>
<name>A0ABD7FSQ9_9VIBR</name>
<dbReference type="Proteomes" id="UP000252199">
    <property type="component" value="Unassembled WGS sequence"/>
</dbReference>
<accession>A0ABD7FSQ9</accession>
<dbReference type="AlphaFoldDB" id="A0ABD7FSQ9"/>
<protein>
    <recommendedName>
        <fullName evidence="3">Integrase</fullName>
    </recommendedName>
</protein>
<reference evidence="1 2" key="1">
    <citation type="submission" date="2018-06" db="EMBL/GenBank/DDBJ databases">
        <title>Draft genome sequences of nine Vibrio sp. clinical isolates from across the United States representing the closest known relative of Vibrio cholerae.</title>
        <authorList>
            <person name="Islam M.T."/>
            <person name="Liang K."/>
            <person name="Im M.S."/>
            <person name="Winkjer J."/>
            <person name="Busby S."/>
            <person name="Batra D."/>
            <person name="Rowe L."/>
            <person name="Tarr C.L."/>
            <person name="Boucher Y."/>
        </authorList>
    </citation>
    <scope>NUCLEOTIDE SEQUENCE [LARGE SCALE GENOMIC DNA]</scope>
    <source>
        <strain evidence="1 2">2017V-1110</strain>
    </source>
</reference>
<evidence type="ECO:0000313" key="2">
    <source>
        <dbReference type="Proteomes" id="UP000252199"/>
    </source>
</evidence>
<dbReference type="EMBL" id="QKKU01000115">
    <property type="protein sequence ID" value="RBM61452.1"/>
    <property type="molecule type" value="Genomic_DNA"/>
</dbReference>
<evidence type="ECO:0008006" key="3">
    <source>
        <dbReference type="Google" id="ProtNLM"/>
    </source>
</evidence>